<reference evidence="2" key="1">
    <citation type="submission" date="2019-10" db="EMBL/GenBank/DDBJ databases">
        <authorList>
            <person name="Soares A.E.R."/>
            <person name="Aleixo A."/>
            <person name="Schneider P."/>
            <person name="Miyaki C.Y."/>
            <person name="Schneider M.P."/>
            <person name="Mello C."/>
            <person name="Vasconcelos A.T.R."/>
        </authorList>
    </citation>
    <scope>NUCLEOTIDE SEQUENCE</scope>
    <source>
        <tissue evidence="2">Muscle</tissue>
    </source>
</reference>
<evidence type="ECO:0000313" key="3">
    <source>
        <dbReference type="Proteomes" id="UP001145742"/>
    </source>
</evidence>
<proteinExistence type="predicted"/>
<feature type="compositionally biased region" description="Polar residues" evidence="1">
    <location>
        <begin position="193"/>
        <end position="202"/>
    </location>
</feature>
<accession>A0ABQ9DJ65</accession>
<name>A0ABQ9DJ65_9PASS</name>
<protein>
    <submittedName>
        <fullName evidence="2">Uncharacterized protein</fullName>
    </submittedName>
</protein>
<evidence type="ECO:0000313" key="2">
    <source>
        <dbReference type="EMBL" id="KAJ7419747.1"/>
    </source>
</evidence>
<organism evidence="2 3">
    <name type="scientific">Willisornis vidua</name>
    <name type="common">Xingu scale-backed antbird</name>
    <dbReference type="NCBI Taxonomy" id="1566151"/>
    <lineage>
        <taxon>Eukaryota</taxon>
        <taxon>Metazoa</taxon>
        <taxon>Chordata</taxon>
        <taxon>Craniata</taxon>
        <taxon>Vertebrata</taxon>
        <taxon>Euteleostomi</taxon>
        <taxon>Archelosauria</taxon>
        <taxon>Archosauria</taxon>
        <taxon>Dinosauria</taxon>
        <taxon>Saurischia</taxon>
        <taxon>Theropoda</taxon>
        <taxon>Coelurosauria</taxon>
        <taxon>Aves</taxon>
        <taxon>Neognathae</taxon>
        <taxon>Neoaves</taxon>
        <taxon>Telluraves</taxon>
        <taxon>Australaves</taxon>
        <taxon>Passeriformes</taxon>
        <taxon>Thamnophilidae</taxon>
        <taxon>Willisornis</taxon>
    </lineage>
</organism>
<keyword evidence="3" id="KW-1185">Reference proteome</keyword>
<dbReference type="EMBL" id="WHWB01033463">
    <property type="protein sequence ID" value="KAJ7419747.1"/>
    <property type="molecule type" value="Genomic_DNA"/>
</dbReference>
<comment type="caution">
    <text evidence="2">The sequence shown here is derived from an EMBL/GenBank/DDBJ whole genome shotgun (WGS) entry which is preliminary data.</text>
</comment>
<evidence type="ECO:0000256" key="1">
    <source>
        <dbReference type="SAM" id="MobiDB-lite"/>
    </source>
</evidence>
<gene>
    <name evidence="2" type="ORF">WISP_52420</name>
</gene>
<sequence>MNEMVHLMKSHEEISALPIIYALLAYHIAFPKVHCPKLHTISKVRPLQCRAERDNALPQLAGNAVPDASRTQLALLDARALLTHIQLAIDQDPQGLPSLKTVNGSSQFCIICKLAEYPFQSYMQVIYEDVEEYGAQDGALRNPTSDRSSTITLCASGEQVLSVLTLFCTAMLFRNFKARSGFKETAAAGSTPKKVSQAQQESFGDRSGGNEEKEKALLPQPTILLLTMREDNNTTYDEKGGKMSMPLVEWQY</sequence>
<dbReference type="Proteomes" id="UP001145742">
    <property type="component" value="Unassembled WGS sequence"/>
</dbReference>
<feature type="region of interest" description="Disordered" evidence="1">
    <location>
        <begin position="187"/>
        <end position="216"/>
    </location>
</feature>